<name>A0A511N9Y0_DEIC1</name>
<dbReference type="Proteomes" id="UP000321306">
    <property type="component" value="Unassembled WGS sequence"/>
</dbReference>
<dbReference type="EMBL" id="BJXB01000039">
    <property type="protein sequence ID" value="GEM49639.1"/>
    <property type="molecule type" value="Genomic_DNA"/>
</dbReference>
<protein>
    <submittedName>
        <fullName evidence="1">Uncharacterized protein</fullName>
    </submittedName>
</protein>
<keyword evidence="2" id="KW-1185">Reference proteome</keyword>
<sequence length="95" mass="10679">MVSSRYVLWCPSRGILEDVDQPTGKASLALARARMQEMQLTNEELPWWSLGIEVTDDESGEAEVTDSVQLDWDDAYILRWLCEDGGRQEASDGSV</sequence>
<comment type="caution">
    <text evidence="1">The sequence shown here is derived from an EMBL/GenBank/DDBJ whole genome shotgun (WGS) entry which is preliminary data.</text>
</comment>
<organism evidence="1 2">
    <name type="scientific">Deinococcus cellulosilyticus (strain DSM 18568 / NBRC 106333 / KACC 11606 / 5516J-15)</name>
    <dbReference type="NCBI Taxonomy" id="1223518"/>
    <lineage>
        <taxon>Bacteria</taxon>
        <taxon>Thermotogati</taxon>
        <taxon>Deinococcota</taxon>
        <taxon>Deinococci</taxon>
        <taxon>Deinococcales</taxon>
        <taxon>Deinococcaceae</taxon>
        <taxon>Deinococcus</taxon>
    </lineage>
</organism>
<evidence type="ECO:0000313" key="2">
    <source>
        <dbReference type="Proteomes" id="UP000321306"/>
    </source>
</evidence>
<reference evidence="1 2" key="1">
    <citation type="submission" date="2019-07" db="EMBL/GenBank/DDBJ databases">
        <title>Whole genome shotgun sequence of Deinococcus cellulosilyticus NBRC 106333.</title>
        <authorList>
            <person name="Hosoyama A."/>
            <person name="Uohara A."/>
            <person name="Ohji S."/>
            <person name="Ichikawa N."/>
        </authorList>
    </citation>
    <scope>NUCLEOTIDE SEQUENCE [LARGE SCALE GENOMIC DNA]</scope>
    <source>
        <strain evidence="1 2">NBRC 106333</strain>
    </source>
</reference>
<proteinExistence type="predicted"/>
<evidence type="ECO:0000313" key="1">
    <source>
        <dbReference type="EMBL" id="GEM49639.1"/>
    </source>
</evidence>
<dbReference type="AlphaFoldDB" id="A0A511N9Y0"/>
<accession>A0A511N9Y0</accession>
<gene>
    <name evidence="1" type="ORF">DC3_52740</name>
</gene>